<feature type="compositionally biased region" description="Basic and acidic residues" evidence="3">
    <location>
        <begin position="304"/>
        <end position="315"/>
    </location>
</feature>
<keyword evidence="1" id="KW-0677">Repeat</keyword>
<dbReference type="AlphaFoldDB" id="A0A6B3LCM4"/>
<dbReference type="PRINTS" id="PR01415">
    <property type="entry name" value="ANKYRIN"/>
</dbReference>
<feature type="signal peptide" evidence="4">
    <location>
        <begin position="1"/>
        <end position="22"/>
    </location>
</feature>
<dbReference type="SUPFAM" id="SSF48403">
    <property type="entry name" value="Ankyrin repeat"/>
    <property type="match status" value="1"/>
</dbReference>
<gene>
    <name evidence="5" type="ORF">G3M56_012535</name>
</gene>
<dbReference type="PROSITE" id="PS50297">
    <property type="entry name" value="ANK_REP_REGION"/>
    <property type="match status" value="2"/>
</dbReference>
<dbReference type="InterPro" id="IPR002110">
    <property type="entry name" value="Ankyrin_rpt"/>
</dbReference>
<evidence type="ECO:0000313" key="5">
    <source>
        <dbReference type="EMBL" id="QQL44697.1"/>
    </source>
</evidence>
<dbReference type="PANTHER" id="PTHR24171:SF8">
    <property type="entry name" value="BRCA1-ASSOCIATED RING DOMAIN PROTEIN 1"/>
    <property type="match status" value="1"/>
</dbReference>
<evidence type="ECO:0000256" key="2">
    <source>
        <dbReference type="ARBA" id="ARBA00023043"/>
    </source>
</evidence>
<reference evidence="5 6" key="1">
    <citation type="submission" date="2020-12" db="EMBL/GenBank/DDBJ databases">
        <title>Sulforoseuscoccus oceanibium gen. nov., sp. nov., a representative of the phylum Verrucomicrobia with special cytoplasmic membrane, and proposal of Sulforoseuscoccusaceae fam. nov.</title>
        <authorList>
            <person name="Xi F."/>
        </authorList>
    </citation>
    <scope>NUCLEOTIDE SEQUENCE [LARGE SCALE GENOMIC DNA]</scope>
    <source>
        <strain evidence="5 6">T37</strain>
    </source>
</reference>
<dbReference type="Gene3D" id="1.25.40.20">
    <property type="entry name" value="Ankyrin repeat-containing domain"/>
    <property type="match status" value="2"/>
</dbReference>
<keyword evidence="6" id="KW-1185">Reference proteome</keyword>
<evidence type="ECO:0000256" key="1">
    <source>
        <dbReference type="ARBA" id="ARBA00022737"/>
    </source>
</evidence>
<feature type="region of interest" description="Disordered" evidence="3">
    <location>
        <begin position="283"/>
        <end position="315"/>
    </location>
</feature>
<proteinExistence type="predicted"/>
<dbReference type="Pfam" id="PF12796">
    <property type="entry name" value="Ank_2"/>
    <property type="match status" value="2"/>
</dbReference>
<dbReference type="Proteomes" id="UP000475117">
    <property type="component" value="Chromosome"/>
</dbReference>
<dbReference type="EMBL" id="CP066776">
    <property type="protein sequence ID" value="QQL44697.1"/>
    <property type="molecule type" value="Genomic_DNA"/>
</dbReference>
<evidence type="ECO:0000313" key="6">
    <source>
        <dbReference type="Proteomes" id="UP000475117"/>
    </source>
</evidence>
<dbReference type="KEGG" id="soa:G3M56_012535"/>
<sequence>MRKPAATLLLGLALLTGCTVNEGVTPLMVASKQGNLDEVSALLASGSQVNQSSTFGWTPLMFAANEGHIDTVSALLNKGADPNVSSSEVPSRFETVSGYPPSNALAEAVAGGHFDVAYLLIERGAKIDPLSVAKAGGTGEINLLAHMKSKGADFNLYSNNEFWPTALCCSCKKGHLDAVRWLCHNGAKINTVQGHSLPLKSAIRGLHPEIVAYLLQNGADPNIPTGNPEYHHNFALGDAVMESPSTAEESRRLLRIIRLLLDHGADVHRRDNGNDSILDRKLVQRENGRKYDAKHPTADQPPKVQERRRISNQHDDRVISMLSAHLSKNSGKP</sequence>
<keyword evidence="4" id="KW-0732">Signal</keyword>
<dbReference type="RefSeq" id="WP_164364280.1">
    <property type="nucleotide sequence ID" value="NZ_CP066776.1"/>
</dbReference>
<accession>A0A6B3LCM4</accession>
<keyword evidence="2" id="KW-0040">ANK repeat</keyword>
<protein>
    <submittedName>
        <fullName evidence="5">Ankyrin repeat domain-containing protein</fullName>
    </submittedName>
</protein>
<organism evidence="5 6">
    <name type="scientific">Sulfuriroseicoccus oceanibius</name>
    <dbReference type="NCBI Taxonomy" id="2707525"/>
    <lineage>
        <taxon>Bacteria</taxon>
        <taxon>Pseudomonadati</taxon>
        <taxon>Verrucomicrobiota</taxon>
        <taxon>Verrucomicrobiia</taxon>
        <taxon>Verrucomicrobiales</taxon>
        <taxon>Verrucomicrobiaceae</taxon>
        <taxon>Sulfuriroseicoccus</taxon>
    </lineage>
</organism>
<evidence type="ECO:0000256" key="3">
    <source>
        <dbReference type="SAM" id="MobiDB-lite"/>
    </source>
</evidence>
<feature type="chain" id="PRO_5043523413" evidence="4">
    <location>
        <begin position="23"/>
        <end position="333"/>
    </location>
</feature>
<dbReference type="GO" id="GO:0004842">
    <property type="term" value="F:ubiquitin-protein transferase activity"/>
    <property type="evidence" value="ECO:0007669"/>
    <property type="project" value="TreeGrafter"/>
</dbReference>
<name>A0A6B3LCM4_9BACT</name>
<dbReference type="PANTHER" id="PTHR24171">
    <property type="entry name" value="ANKYRIN REPEAT DOMAIN-CONTAINING PROTEIN 39-RELATED"/>
    <property type="match status" value="1"/>
</dbReference>
<dbReference type="PROSITE" id="PS51257">
    <property type="entry name" value="PROKAR_LIPOPROTEIN"/>
    <property type="match status" value="1"/>
</dbReference>
<feature type="compositionally biased region" description="Basic and acidic residues" evidence="3">
    <location>
        <begin position="283"/>
        <end position="297"/>
    </location>
</feature>
<dbReference type="PROSITE" id="PS50088">
    <property type="entry name" value="ANK_REPEAT"/>
    <property type="match status" value="2"/>
</dbReference>
<dbReference type="GO" id="GO:0085020">
    <property type="term" value="P:protein K6-linked ubiquitination"/>
    <property type="evidence" value="ECO:0007669"/>
    <property type="project" value="TreeGrafter"/>
</dbReference>
<dbReference type="SMART" id="SM00248">
    <property type="entry name" value="ANK"/>
    <property type="match status" value="6"/>
</dbReference>
<evidence type="ECO:0000256" key="4">
    <source>
        <dbReference type="SAM" id="SignalP"/>
    </source>
</evidence>
<dbReference type="InterPro" id="IPR036770">
    <property type="entry name" value="Ankyrin_rpt-contain_sf"/>
</dbReference>